<keyword evidence="4" id="KW-1185">Reference proteome</keyword>
<keyword evidence="2" id="KW-0040">ANK repeat</keyword>
<proteinExistence type="predicted"/>
<protein>
    <submittedName>
        <fullName evidence="3">Ankrd28</fullName>
    </submittedName>
</protein>
<evidence type="ECO:0000313" key="4">
    <source>
        <dbReference type="Proteomes" id="UP001431209"/>
    </source>
</evidence>
<dbReference type="InterPro" id="IPR051637">
    <property type="entry name" value="Ank_repeat_dom-contain_49"/>
</dbReference>
<dbReference type="InterPro" id="IPR036770">
    <property type="entry name" value="Ankyrin_rpt-contain_sf"/>
</dbReference>
<sequence length="772" mass="89143">MIDEGDDVQIEESREIHDEHLLIPLEIFDLITSFVRPLPGYFVLRNVCCPWRTLIDDRINRSVTLDALQLDATCKLFDGFPAELAQDIIQHYPLDKITKLRVEISVHRSTHIEIISFLPNLEKIDLVCSPYQPNSFRVKDEQWYREAIRLLQYILNTTSKPIKIELINVPLYEVELDVIRKYQSSLCDLTVSHSSIQRWKDSVNYLTKVEGYKLDHFFSYQQYAPSPFVASLFLDFPLYSYFMEMNYDISSSEIANHMKHENVTKDYLMDVMKSKDKSWFTDREHDVYLLEAFMWQHDCSLLKHYVTACEGDLKCCNVNPLVWSIEGQTIESAEYVLSHDPQIIFYNQGDGQENLLCTCLKSNCNAIIKKNMFNLLLKHGASLTENDSNGKNAIHFACELRNLKVMENIMSIKGFHDFVVKNEHGVSPLAAFFESKTPPKFLYNRLKDWLTKFLSNFSKKSLQELSVGSLKNGIIHEMVLHTCKDEDLYQDMVPKIKWLVDRGCDINAENGIGQQPIHLLFPLGCYGGKFSKELSDTVLSFISMGADINNDVNGRSIAMFLLLSNLKVVNQLFPKFDFSKKFEDGDNCLHLLFKYHRGFNNPKSLEQNILSKLFKPRKNRTLLSQPNANGISPLSIILSDNLFNNNEFYNANKEVLNSFVNKSVFDNKHILPVDYLLQNNQADSFLFRAYIAVSPPSALLETVDNKTLLHKMVILSCSEQSIRHLVQQVKKNCKKHEFKEYLLRKYAEQSAVDMAAMSVDVQQYLKDQLESS</sequence>
<dbReference type="PANTHER" id="PTHR24180:SF45">
    <property type="entry name" value="POLY [ADP-RIBOSE] POLYMERASE TANKYRASE"/>
    <property type="match status" value="1"/>
</dbReference>
<name>A0AAW2ZEH7_9EUKA</name>
<evidence type="ECO:0000256" key="1">
    <source>
        <dbReference type="ARBA" id="ARBA00022737"/>
    </source>
</evidence>
<keyword evidence="1" id="KW-0677">Repeat</keyword>
<dbReference type="AlphaFoldDB" id="A0AAW2ZEH7"/>
<dbReference type="Proteomes" id="UP001431209">
    <property type="component" value="Unassembled WGS sequence"/>
</dbReference>
<evidence type="ECO:0000256" key="2">
    <source>
        <dbReference type="ARBA" id="ARBA00023043"/>
    </source>
</evidence>
<accession>A0AAW2ZEH7</accession>
<reference evidence="3 4" key="1">
    <citation type="submission" date="2024-03" db="EMBL/GenBank/DDBJ databases">
        <title>The Acrasis kona genome and developmental transcriptomes reveal deep origins of eukaryotic multicellular pathways.</title>
        <authorList>
            <person name="Sheikh S."/>
            <person name="Fu C.-J."/>
            <person name="Brown M.W."/>
            <person name="Baldauf S.L."/>
        </authorList>
    </citation>
    <scope>NUCLEOTIDE SEQUENCE [LARGE SCALE GENOMIC DNA]</scope>
    <source>
        <strain evidence="3 4">ATCC MYA-3509</strain>
    </source>
</reference>
<comment type="caution">
    <text evidence="3">The sequence shown here is derived from an EMBL/GenBank/DDBJ whole genome shotgun (WGS) entry which is preliminary data.</text>
</comment>
<dbReference type="Gene3D" id="1.25.40.20">
    <property type="entry name" value="Ankyrin repeat-containing domain"/>
    <property type="match status" value="2"/>
</dbReference>
<dbReference type="SUPFAM" id="SSF48403">
    <property type="entry name" value="Ankyrin repeat"/>
    <property type="match status" value="1"/>
</dbReference>
<dbReference type="EMBL" id="JAOPGA020001371">
    <property type="protein sequence ID" value="KAL0487749.1"/>
    <property type="molecule type" value="Genomic_DNA"/>
</dbReference>
<dbReference type="PANTHER" id="PTHR24180">
    <property type="entry name" value="CYCLIN-DEPENDENT KINASE INHIBITOR 2C-RELATED"/>
    <property type="match status" value="1"/>
</dbReference>
<organism evidence="3 4">
    <name type="scientific">Acrasis kona</name>
    <dbReference type="NCBI Taxonomy" id="1008807"/>
    <lineage>
        <taxon>Eukaryota</taxon>
        <taxon>Discoba</taxon>
        <taxon>Heterolobosea</taxon>
        <taxon>Tetramitia</taxon>
        <taxon>Eutetramitia</taxon>
        <taxon>Acrasidae</taxon>
        <taxon>Acrasis</taxon>
    </lineage>
</organism>
<evidence type="ECO:0000313" key="3">
    <source>
        <dbReference type="EMBL" id="KAL0487749.1"/>
    </source>
</evidence>
<gene>
    <name evidence="3" type="ORF">AKO1_000125</name>
</gene>